<organism evidence="12 13">
    <name type="scientific">Pseudomonas nitroreducens</name>
    <dbReference type="NCBI Taxonomy" id="46680"/>
    <lineage>
        <taxon>Bacteria</taxon>
        <taxon>Pseudomonadati</taxon>
        <taxon>Pseudomonadota</taxon>
        <taxon>Gammaproteobacteria</taxon>
        <taxon>Pseudomonadales</taxon>
        <taxon>Pseudomonadaceae</taxon>
        <taxon>Pseudomonas</taxon>
    </lineage>
</organism>
<evidence type="ECO:0000256" key="4">
    <source>
        <dbReference type="ARBA" id="ARBA00022490"/>
    </source>
</evidence>
<comment type="similarity">
    <text evidence="2 9">Belongs to the diaminopimelate epimerase family.</text>
</comment>
<feature type="site" description="Could be important to modulate the pK values of the two catalytic cysteine residues" evidence="9">
    <location>
        <position position="161"/>
    </location>
</feature>
<evidence type="ECO:0000313" key="12">
    <source>
        <dbReference type="EMBL" id="QIE90481.1"/>
    </source>
</evidence>
<feature type="binding site" evidence="9">
    <location>
        <position position="66"/>
    </location>
    <ligand>
        <name>substrate</name>
    </ligand>
</feature>
<feature type="binding site" evidence="9">
    <location>
        <position position="192"/>
    </location>
    <ligand>
        <name>substrate</name>
    </ligand>
</feature>
<dbReference type="EC" id="5.1.1.7" evidence="3 9"/>
<name>A0A6G6J7N0_PSENT</name>
<dbReference type="EMBL" id="CP049140">
    <property type="protein sequence ID" value="QIE90481.1"/>
    <property type="molecule type" value="Genomic_DNA"/>
</dbReference>
<dbReference type="NCBIfam" id="TIGR00652">
    <property type="entry name" value="DapF"/>
    <property type="match status" value="1"/>
</dbReference>
<dbReference type="PROSITE" id="PS01326">
    <property type="entry name" value="DAP_EPIMERASE"/>
    <property type="match status" value="1"/>
</dbReference>
<evidence type="ECO:0000256" key="5">
    <source>
        <dbReference type="ARBA" id="ARBA00022605"/>
    </source>
</evidence>
<feature type="binding site" evidence="9">
    <location>
        <begin position="76"/>
        <end position="77"/>
    </location>
    <ligand>
        <name>substrate</name>
    </ligand>
</feature>
<evidence type="ECO:0000256" key="3">
    <source>
        <dbReference type="ARBA" id="ARBA00013080"/>
    </source>
</evidence>
<evidence type="ECO:0000313" key="13">
    <source>
        <dbReference type="Proteomes" id="UP000501063"/>
    </source>
</evidence>
<evidence type="ECO:0000256" key="10">
    <source>
        <dbReference type="PROSITE-ProRule" id="PRU10125"/>
    </source>
</evidence>
<dbReference type="SUPFAM" id="SSF54506">
    <property type="entry name" value="Diaminopimelate epimerase-like"/>
    <property type="match status" value="1"/>
</dbReference>
<evidence type="ECO:0000256" key="2">
    <source>
        <dbReference type="ARBA" id="ARBA00010219"/>
    </source>
</evidence>
<evidence type="ECO:0000256" key="6">
    <source>
        <dbReference type="ARBA" id="ARBA00023154"/>
    </source>
</evidence>
<feature type="binding site" evidence="9">
    <location>
        <begin position="220"/>
        <end position="221"/>
    </location>
    <ligand>
        <name>substrate</name>
    </ligand>
</feature>
<sequence length="276" mass="30260">MLLRFTKMHGLGNDFMVLDLVSQHAHVQPRHVKQWGDRNFGVGFDQLLIVEPPSTPDADFRYRIFNCDGTEVEQCGNGARCFARFVVDKRLTAKKTIRVETKGGMIELTIANDGQVTVDMGPPRLVPEQVPFKAESEALSYPLEVDGQRYELAAISMGNPHGVLRVDDVDSAPVRTLGPKLEVHESFPQKANIGFLQIVNPHQARLRVWERGAGETLACGTGACAAAVAGIRQGWLQSPVQIDLPGGRLSIEWAGPGQPVMMTGPAVRVFEGQVRL</sequence>
<dbReference type="Proteomes" id="UP000608450">
    <property type="component" value="Unassembled WGS sequence"/>
</dbReference>
<dbReference type="Proteomes" id="UP000501063">
    <property type="component" value="Chromosome"/>
</dbReference>
<feature type="site" description="Important for dimerization" evidence="9">
    <location>
        <position position="270"/>
    </location>
</feature>
<dbReference type="Gene3D" id="3.10.310.10">
    <property type="entry name" value="Diaminopimelate Epimerase, Chain A, domain 1"/>
    <property type="match status" value="2"/>
</dbReference>
<evidence type="ECO:0000256" key="8">
    <source>
        <dbReference type="ARBA" id="ARBA00051712"/>
    </source>
</evidence>
<dbReference type="KEGG" id="pnt:G5B91_31205"/>
<dbReference type="RefSeq" id="WP_024762099.1">
    <property type="nucleotide sequence ID" value="NZ_CP049140.1"/>
</dbReference>
<feature type="active site" description="Proton donor" evidence="9">
    <location>
        <position position="75"/>
    </location>
</feature>
<evidence type="ECO:0000313" key="14">
    <source>
        <dbReference type="Proteomes" id="UP000608450"/>
    </source>
</evidence>
<feature type="binding site" evidence="9">
    <location>
        <position position="159"/>
    </location>
    <ligand>
        <name>substrate</name>
    </ligand>
</feature>
<keyword evidence="4 9" id="KW-0963">Cytoplasm</keyword>
<evidence type="ECO:0000313" key="11">
    <source>
        <dbReference type="EMBL" id="MBG6286270.1"/>
    </source>
</evidence>
<comment type="catalytic activity">
    <reaction evidence="8 9">
        <text>(2S,6S)-2,6-diaminopimelate = meso-2,6-diaminopimelate</text>
        <dbReference type="Rhea" id="RHEA:15393"/>
        <dbReference type="ChEBI" id="CHEBI:57609"/>
        <dbReference type="ChEBI" id="CHEBI:57791"/>
        <dbReference type="EC" id="5.1.1.7"/>
    </reaction>
</comment>
<dbReference type="InterPro" id="IPR018510">
    <property type="entry name" value="DAP_epimerase_AS"/>
</dbReference>
<keyword evidence="6 9" id="KW-0457">Lysine biosynthesis</keyword>
<gene>
    <name evidence="9 12" type="primary">dapF</name>
    <name evidence="12" type="ORF">G5B91_31205</name>
    <name evidence="11" type="ORF">I5I61_02315</name>
</gene>
<protein>
    <recommendedName>
        <fullName evidence="3 9">Diaminopimelate epimerase</fullName>
        <shortName evidence="9">DAP epimerase</shortName>
        <ecNumber evidence="3 9">5.1.1.7</ecNumber>
    </recommendedName>
    <alternativeName>
        <fullName evidence="9">PLP-independent amino acid racemase</fullName>
    </alternativeName>
</protein>
<feature type="active site" description="Proton acceptor" evidence="9">
    <location>
        <position position="219"/>
    </location>
</feature>
<feature type="active site" evidence="10">
    <location>
        <position position="75"/>
    </location>
</feature>
<dbReference type="GO" id="GO:0005829">
    <property type="term" value="C:cytosol"/>
    <property type="evidence" value="ECO:0007669"/>
    <property type="project" value="TreeGrafter"/>
</dbReference>
<proteinExistence type="inferred from homology"/>
<dbReference type="HAMAP" id="MF_00197">
    <property type="entry name" value="DAP_epimerase"/>
    <property type="match status" value="1"/>
</dbReference>
<comment type="pathway">
    <text evidence="1 9">Amino-acid biosynthesis; L-lysine biosynthesis via DAP pathway; DL-2,6-diaminopimelate from LL-2,6-diaminopimelate: step 1/1.</text>
</comment>
<keyword evidence="5 9" id="KW-0028">Amino-acid biosynthesis</keyword>
<dbReference type="PANTHER" id="PTHR31689">
    <property type="entry name" value="DIAMINOPIMELATE EPIMERASE, CHLOROPLASTIC"/>
    <property type="match status" value="1"/>
</dbReference>
<dbReference type="AlphaFoldDB" id="A0A6G6J7N0"/>
<reference evidence="11 14" key="2">
    <citation type="submission" date="2020-11" db="EMBL/GenBank/DDBJ databases">
        <title>Enhanced detection system for hospital associated transmission using whole genome sequencing surveillance.</title>
        <authorList>
            <person name="Harrison L.H."/>
            <person name="Van Tyne D."/>
            <person name="Marsh J.W."/>
            <person name="Griffith M.P."/>
            <person name="Snyder D.J."/>
            <person name="Cooper V.S."/>
            <person name="Mustapha M."/>
        </authorList>
    </citation>
    <scope>NUCLEOTIDE SEQUENCE [LARGE SCALE GENOMIC DNA]</scope>
    <source>
        <strain evidence="11 14">PSA00705</strain>
    </source>
</reference>
<accession>A0A6G6J7N0</accession>
<comment type="function">
    <text evidence="9">Catalyzes the stereoinversion of LL-2,6-diaminopimelate (L,L-DAP) to meso-diaminopimelate (meso-DAP), a precursor of L-lysine and an essential component of the bacterial peptidoglycan.</text>
</comment>
<dbReference type="Pfam" id="PF01678">
    <property type="entry name" value="DAP_epimerase"/>
    <property type="match status" value="2"/>
</dbReference>
<comment type="subcellular location">
    <subcellularLocation>
        <location evidence="9">Cytoplasm</location>
    </subcellularLocation>
</comment>
<keyword evidence="7 9" id="KW-0413">Isomerase</keyword>
<dbReference type="PANTHER" id="PTHR31689:SF0">
    <property type="entry name" value="DIAMINOPIMELATE EPIMERASE"/>
    <property type="match status" value="1"/>
</dbReference>
<reference evidence="12 13" key="1">
    <citation type="submission" date="2020-02" db="EMBL/GenBank/DDBJ databases">
        <title>Integrative conjugative elements (ICEs) and plasmids drive adaptation of Pseudomonas nitroreducens strain HBP1 to wastewater environment.</title>
        <authorList>
            <person name="Sentchilo V."/>
            <person name="Carraro N."/>
            <person name="Bertelli C."/>
            <person name="van der Meer J.R."/>
        </authorList>
    </citation>
    <scope>NUCLEOTIDE SEQUENCE [LARGE SCALE GENOMIC DNA]</scope>
    <source>
        <strain evidence="12 13">HBP1</strain>
    </source>
</reference>
<feature type="binding site" evidence="9">
    <location>
        <begin position="210"/>
        <end position="211"/>
    </location>
    <ligand>
        <name>substrate</name>
    </ligand>
</feature>
<dbReference type="GO" id="GO:0009089">
    <property type="term" value="P:lysine biosynthetic process via diaminopimelate"/>
    <property type="evidence" value="ECO:0007669"/>
    <property type="project" value="UniProtKB-UniRule"/>
</dbReference>
<dbReference type="GO" id="GO:0008837">
    <property type="term" value="F:diaminopimelate epimerase activity"/>
    <property type="evidence" value="ECO:0007669"/>
    <property type="project" value="UniProtKB-UniRule"/>
</dbReference>
<evidence type="ECO:0000256" key="7">
    <source>
        <dbReference type="ARBA" id="ARBA00023235"/>
    </source>
</evidence>
<evidence type="ECO:0000256" key="1">
    <source>
        <dbReference type="ARBA" id="ARBA00005196"/>
    </source>
</evidence>
<comment type="subunit">
    <text evidence="9">Homodimer.</text>
</comment>
<dbReference type="EMBL" id="JADTFC010000003">
    <property type="protein sequence ID" value="MBG6286270.1"/>
    <property type="molecule type" value="Genomic_DNA"/>
</dbReference>
<feature type="binding site" evidence="9">
    <location>
        <position position="13"/>
    </location>
    <ligand>
        <name>substrate</name>
    </ligand>
</feature>
<keyword evidence="14" id="KW-1185">Reference proteome</keyword>
<dbReference type="UniPathway" id="UPA00034">
    <property type="reaction ID" value="UER00025"/>
</dbReference>
<dbReference type="FunFam" id="3.10.310.10:FF:000001">
    <property type="entry name" value="Diaminopimelate epimerase"/>
    <property type="match status" value="1"/>
</dbReference>
<dbReference type="InterPro" id="IPR001653">
    <property type="entry name" value="DAP_epimerase_DapF"/>
</dbReference>
<feature type="binding site" evidence="9">
    <location>
        <position position="46"/>
    </location>
    <ligand>
        <name>substrate</name>
    </ligand>
</feature>
<dbReference type="GeneID" id="300413617"/>
<evidence type="ECO:0000256" key="9">
    <source>
        <dbReference type="HAMAP-Rule" id="MF_00197"/>
    </source>
</evidence>
<feature type="site" description="Could be important to modulate the pK values of the two catalytic cysteine residues" evidence="9">
    <location>
        <position position="210"/>
    </location>
</feature>